<sequence length="759" mass="82401">MARKTENNGPSVSAQEALEFHAMGRPGKLEIVATKPMMTQRDLSLAYSPGVAVPVRAIAEDPSKAFDYTTRGNMVAVISNGTAILGLGNLGALASKPVMEGKAVLFKRFADVDSIDLEVDTEDADEFINCVRFLGPSFGGINLEDIKAPECFIIEQRLRELMDIPVFHDDQHGTAIISAAGLINALEITGRDMKTTKMVCNGAGAAGIACIELMKAMGFSPENITLCDTKGVVFQGRTEGMNQWKSAHAVKTDARSLAEALDAADVFLGLSAKGALTTAMVQSMAKNPIIFAMANPDPEITPEEVAEIRTDAIMATGRSDYANQVNNVLGFPYIFRGALDVRATTINDDMKVAAARALAELARQDVPDDVAAAYQGNRPKFGPNYIIPVPFDPRLISAIPIAVAKAAMDSGVARKPILDLDRYAQELSARRDPIASTLQRIYDRVRRQPKRIVFAEGEEEQVMRAAVSYVNQRLGTAILLGRDDVIKENARHAGIDLNKQGIEIINARLSRRNSIYTDYLYERMQRKGFLFRDCQRLINNDRNHFAACMVALGDADGIVTGVTRNYSTALDDIRRVIDAKPGHRVIGVSIVLARGKTVLVADTAVHDMPNAEQIADIAEEAAGFARRMGYEPRLAMLAYSTFGHPQGERSERVQEAVRILDKRRVDFEYDGEMAADVALNARAMAQYPFIRLTGPANVLIMPAFHSASISTKMLQELGGSTVIGPLLVGLNKPVQIVSLNAKDSDIVNMAAIAAYTAGA</sequence>
<evidence type="ECO:0000313" key="2">
    <source>
        <dbReference type="Proteomes" id="UP001480082"/>
    </source>
</evidence>
<comment type="caution">
    <text evidence="1">The sequence shown here is derived from an EMBL/GenBank/DDBJ whole genome shotgun (WGS) entry which is preliminary data.</text>
</comment>
<dbReference type="EMBL" id="JAMYRI010000008">
    <property type="protein sequence ID" value="MER9285331.1"/>
    <property type="molecule type" value="Genomic_DNA"/>
</dbReference>
<proteinExistence type="predicted"/>
<keyword evidence="2" id="KW-1185">Reference proteome</keyword>
<evidence type="ECO:0000313" key="1">
    <source>
        <dbReference type="EMBL" id="MER9285331.1"/>
    </source>
</evidence>
<dbReference type="Proteomes" id="UP001480082">
    <property type="component" value="Unassembled WGS sequence"/>
</dbReference>
<reference evidence="1 2" key="1">
    <citation type="journal article" date="2024" name="Proc. Natl. Acad. Sci. U.S.A.">
        <title>The evolutionary genomics of adaptation to stress in wild rhizobium bacteria.</title>
        <authorList>
            <person name="Kehlet-Delgado H."/>
            <person name="Montoya A.P."/>
            <person name="Jensen K.T."/>
            <person name="Wendlandt C.E."/>
            <person name="Dexheimer C."/>
            <person name="Roberts M."/>
            <person name="Torres Martinez L."/>
            <person name="Friesen M.L."/>
            <person name="Griffitts J.S."/>
            <person name="Porter S.S."/>
        </authorList>
    </citation>
    <scope>NUCLEOTIDE SEQUENCE [LARGE SCALE GENOMIC DNA]</scope>
    <source>
        <strain evidence="1 2">M0468</strain>
    </source>
</reference>
<gene>
    <name evidence="1" type="ORF">NKI81_15375</name>
</gene>
<name>A0ACC6T035_9HYPH</name>
<accession>A0ACC6T035</accession>
<protein>
    <submittedName>
        <fullName evidence="1">NADP-dependent malic enzyme</fullName>
    </submittedName>
</protein>
<organism evidence="1 2">
    <name type="scientific">Mesorhizobium australicum</name>
    <dbReference type="NCBI Taxonomy" id="536018"/>
    <lineage>
        <taxon>Bacteria</taxon>
        <taxon>Pseudomonadati</taxon>
        <taxon>Pseudomonadota</taxon>
        <taxon>Alphaproteobacteria</taxon>
        <taxon>Hyphomicrobiales</taxon>
        <taxon>Phyllobacteriaceae</taxon>
        <taxon>Mesorhizobium</taxon>
    </lineage>
</organism>